<evidence type="ECO:0000256" key="1">
    <source>
        <dbReference type="SAM" id="Phobius"/>
    </source>
</evidence>
<comment type="caution">
    <text evidence="2">The sequence shown here is derived from an EMBL/GenBank/DDBJ whole genome shotgun (WGS) entry which is preliminary data.</text>
</comment>
<evidence type="ECO:0000313" key="3">
    <source>
        <dbReference type="Proteomes" id="UP001217325"/>
    </source>
</evidence>
<organism evidence="2 3">
    <name type="scientific">Rhodococcus qingshengii</name>
    <dbReference type="NCBI Taxonomy" id="334542"/>
    <lineage>
        <taxon>Bacteria</taxon>
        <taxon>Bacillati</taxon>
        <taxon>Actinomycetota</taxon>
        <taxon>Actinomycetes</taxon>
        <taxon>Mycobacteriales</taxon>
        <taxon>Nocardiaceae</taxon>
        <taxon>Rhodococcus</taxon>
        <taxon>Rhodococcus erythropolis group</taxon>
    </lineage>
</organism>
<dbReference type="AlphaFoldDB" id="A0AAW6LU30"/>
<dbReference type="Proteomes" id="UP001217325">
    <property type="component" value="Unassembled WGS sequence"/>
</dbReference>
<keyword evidence="1" id="KW-1133">Transmembrane helix</keyword>
<evidence type="ECO:0000313" key="2">
    <source>
        <dbReference type="EMBL" id="MDE8648946.1"/>
    </source>
</evidence>
<keyword evidence="1" id="KW-0812">Transmembrane</keyword>
<gene>
    <name evidence="2" type="ORF">PXH69_28645</name>
</gene>
<name>A0AAW6LU30_RHOSG</name>
<proteinExistence type="predicted"/>
<reference evidence="2" key="1">
    <citation type="submission" date="2023-02" db="EMBL/GenBank/DDBJ databases">
        <title>A novel hydrolase synthesized by Rhodococcus erythropolis HQ is responsible for the detoxification of Zearalenone.</title>
        <authorList>
            <person name="Hu J."/>
            <person name="Xu J."/>
        </authorList>
    </citation>
    <scope>NUCLEOTIDE SEQUENCE</scope>
    <source>
        <strain evidence="2">HQ</strain>
    </source>
</reference>
<protein>
    <submittedName>
        <fullName evidence="2">Uncharacterized protein</fullName>
    </submittedName>
</protein>
<feature type="transmembrane region" description="Helical" evidence="1">
    <location>
        <begin position="91"/>
        <end position="110"/>
    </location>
</feature>
<accession>A0AAW6LU30</accession>
<keyword evidence="1" id="KW-0472">Membrane</keyword>
<sequence>MSQASLAISVVLLVLVYFWDLLSLRLQHQPSWCMDHYGTPARFANLLPDRAERVTAGVTDFWGWLQPGVSCTSTNVLTKESETLTPAADRSYFVVVLVAMVLISTAGIVFTRRRHRTPSSVARAPSALWWPRGHADSAKSLNRV</sequence>
<dbReference type="EMBL" id="JARDXE010000023">
    <property type="protein sequence ID" value="MDE8648946.1"/>
    <property type="molecule type" value="Genomic_DNA"/>
</dbReference>